<dbReference type="AlphaFoldDB" id="I3S5A7"/>
<keyword evidence="1" id="KW-1133">Transmembrane helix</keyword>
<accession>I3S5A7</accession>
<feature type="transmembrane region" description="Helical" evidence="1">
    <location>
        <begin position="30"/>
        <end position="49"/>
    </location>
</feature>
<evidence type="ECO:0000313" key="2">
    <source>
        <dbReference type="EMBL" id="AFK35449.1"/>
    </source>
</evidence>
<proteinExistence type="evidence at transcript level"/>
<evidence type="ECO:0000256" key="1">
    <source>
        <dbReference type="SAM" id="Phobius"/>
    </source>
</evidence>
<keyword evidence="1" id="KW-0812">Transmembrane</keyword>
<protein>
    <submittedName>
        <fullName evidence="2">Uncharacterized protein</fullName>
    </submittedName>
</protein>
<organism evidence="2">
    <name type="scientific">Lotus japonicus</name>
    <name type="common">Lotus corniculatus var. japonicus</name>
    <dbReference type="NCBI Taxonomy" id="34305"/>
    <lineage>
        <taxon>Eukaryota</taxon>
        <taxon>Viridiplantae</taxon>
        <taxon>Streptophyta</taxon>
        <taxon>Embryophyta</taxon>
        <taxon>Tracheophyta</taxon>
        <taxon>Spermatophyta</taxon>
        <taxon>Magnoliopsida</taxon>
        <taxon>eudicotyledons</taxon>
        <taxon>Gunneridae</taxon>
        <taxon>Pentapetalae</taxon>
        <taxon>rosids</taxon>
        <taxon>fabids</taxon>
        <taxon>Fabales</taxon>
        <taxon>Fabaceae</taxon>
        <taxon>Papilionoideae</taxon>
        <taxon>50 kb inversion clade</taxon>
        <taxon>NPAAA clade</taxon>
        <taxon>Hologalegina</taxon>
        <taxon>robinioid clade</taxon>
        <taxon>Loteae</taxon>
        <taxon>Lotus</taxon>
    </lineage>
</organism>
<reference evidence="2" key="1">
    <citation type="submission" date="2012-05" db="EMBL/GenBank/DDBJ databases">
        <authorList>
            <person name="Krishnakumar V."/>
            <person name="Cheung F."/>
            <person name="Xiao Y."/>
            <person name="Chan A."/>
            <person name="Moskal W.A."/>
            <person name="Town C.D."/>
        </authorList>
    </citation>
    <scope>NUCLEOTIDE SEQUENCE</scope>
</reference>
<dbReference type="EMBL" id="BT135654">
    <property type="protein sequence ID" value="AFK35449.1"/>
    <property type="molecule type" value="mRNA"/>
</dbReference>
<keyword evidence="1" id="KW-0472">Membrane</keyword>
<sequence length="56" mass="6819">MIIVIGIVFLFPKNRFILFQKRIQDFSSSYIIFMYVNMNLSFFSTYQIFSFTIKIF</sequence>
<name>I3S5A7_LOTJA</name>